<comment type="caution">
    <text evidence="1">The sequence shown here is derived from an EMBL/GenBank/DDBJ whole genome shotgun (WGS) entry which is preliminary data.</text>
</comment>
<reference evidence="1" key="1">
    <citation type="submission" date="2021-03" db="EMBL/GenBank/DDBJ databases">
        <title>Evolutionary priming and transition to the ectomycorrhizal habit in an iconic lineage of mushroom-forming fungi: is preadaptation a requirement?</title>
        <authorList>
            <consortium name="DOE Joint Genome Institute"/>
            <person name="Looney B.P."/>
            <person name="Miyauchi S."/>
            <person name="Morin E."/>
            <person name="Drula E."/>
            <person name="Courty P.E."/>
            <person name="Chicoki N."/>
            <person name="Fauchery L."/>
            <person name="Kohler A."/>
            <person name="Kuo A."/>
            <person name="LaButti K."/>
            <person name="Pangilinan J."/>
            <person name="Lipzen A."/>
            <person name="Riley R."/>
            <person name="Andreopoulos W."/>
            <person name="He G."/>
            <person name="Johnson J."/>
            <person name="Barry K.W."/>
            <person name="Grigoriev I.V."/>
            <person name="Nagy L."/>
            <person name="Hibbett D."/>
            <person name="Henrissat B."/>
            <person name="Matheny P.B."/>
            <person name="Labbe J."/>
            <person name="Martin A.F."/>
        </authorList>
    </citation>
    <scope>NUCLEOTIDE SEQUENCE</scope>
    <source>
        <strain evidence="1">BPL698</strain>
    </source>
</reference>
<keyword evidence="2" id="KW-1185">Reference proteome</keyword>
<protein>
    <submittedName>
        <fullName evidence="1">Uncharacterized protein</fullName>
    </submittedName>
</protein>
<dbReference type="EMBL" id="JAGFNK010000190">
    <property type="protein sequence ID" value="KAI9460276.1"/>
    <property type="molecule type" value="Genomic_DNA"/>
</dbReference>
<name>A0ACC0U4M0_9AGAM</name>
<evidence type="ECO:0000313" key="2">
    <source>
        <dbReference type="Proteomes" id="UP001207468"/>
    </source>
</evidence>
<organism evidence="1 2">
    <name type="scientific">Russula earlei</name>
    <dbReference type="NCBI Taxonomy" id="71964"/>
    <lineage>
        <taxon>Eukaryota</taxon>
        <taxon>Fungi</taxon>
        <taxon>Dikarya</taxon>
        <taxon>Basidiomycota</taxon>
        <taxon>Agaricomycotina</taxon>
        <taxon>Agaricomycetes</taxon>
        <taxon>Russulales</taxon>
        <taxon>Russulaceae</taxon>
        <taxon>Russula</taxon>
    </lineage>
</organism>
<accession>A0ACC0U4M0</accession>
<dbReference type="Proteomes" id="UP001207468">
    <property type="component" value="Unassembled WGS sequence"/>
</dbReference>
<proteinExistence type="predicted"/>
<gene>
    <name evidence="1" type="ORF">F5148DRAFT_1217239</name>
</gene>
<evidence type="ECO:0000313" key="1">
    <source>
        <dbReference type="EMBL" id="KAI9460276.1"/>
    </source>
</evidence>
<sequence length="133" mass="14332">MRNSAVLAFICLGIGVLSSFSIYSISVRAPLNSHNPHGPGGSQSGNDHGQHSTIPLTIPNQPGETSTWTFDQNQARMWAITTGDNLYKPKPSWKLSPGEIDKAVAEDYWHLRPNVFDGMGIMGMPIGGAMGHS</sequence>